<dbReference type="InterPro" id="IPR009010">
    <property type="entry name" value="Asp_de-COase-like_dom_sf"/>
</dbReference>
<evidence type="ECO:0000256" key="9">
    <source>
        <dbReference type="HAMAP-Rule" id="MF_00446"/>
    </source>
</evidence>
<evidence type="ECO:0000256" key="8">
    <source>
        <dbReference type="ARBA" id="ARBA00023317"/>
    </source>
</evidence>
<dbReference type="EC" id="4.1.1.11" evidence="9"/>
<evidence type="ECO:0000256" key="2">
    <source>
        <dbReference type="ARBA" id="ARBA00022655"/>
    </source>
</evidence>
<dbReference type="AlphaFoldDB" id="A0A7V5HQF5"/>
<dbReference type="HAMAP" id="MF_00446">
    <property type="entry name" value="PanD"/>
    <property type="match status" value="1"/>
</dbReference>
<comment type="caution">
    <text evidence="14">The sequence shown here is derived from an EMBL/GenBank/DDBJ whole genome shotgun (WGS) entry which is preliminary data.</text>
</comment>
<dbReference type="PANTHER" id="PTHR21012">
    <property type="entry name" value="ASPARTATE 1-DECARBOXYLASE"/>
    <property type="match status" value="1"/>
</dbReference>
<comment type="subcellular location">
    <subcellularLocation>
        <location evidence="9">Cytoplasm</location>
    </subcellularLocation>
</comment>
<evidence type="ECO:0000256" key="10">
    <source>
        <dbReference type="PIRSR" id="PIRSR006246-1"/>
    </source>
</evidence>
<evidence type="ECO:0000256" key="13">
    <source>
        <dbReference type="PIRSR" id="PIRSR006246-5"/>
    </source>
</evidence>
<dbReference type="CDD" id="cd06919">
    <property type="entry name" value="Asp_decarbox"/>
    <property type="match status" value="1"/>
</dbReference>
<evidence type="ECO:0000256" key="3">
    <source>
        <dbReference type="ARBA" id="ARBA00022793"/>
    </source>
</evidence>
<evidence type="ECO:0000313" key="14">
    <source>
        <dbReference type="EMBL" id="HHF53421.1"/>
    </source>
</evidence>
<dbReference type="Proteomes" id="UP000886050">
    <property type="component" value="Unassembled WGS sequence"/>
</dbReference>
<feature type="chain" id="PRO_5031649666" description="Aspartate 1-decarboxylase alpha chain" evidence="9 13">
    <location>
        <begin position="25"/>
        <end position="113"/>
    </location>
</feature>
<comment type="subunit">
    <text evidence="9">Heterooctamer of four alpha and four beta subunits.</text>
</comment>
<reference evidence="14" key="1">
    <citation type="journal article" date="2020" name="mSystems">
        <title>Genome- and Community-Level Interaction Insights into Carbon Utilization and Element Cycling Functions of Hydrothermarchaeota in Hydrothermal Sediment.</title>
        <authorList>
            <person name="Zhou Z."/>
            <person name="Liu Y."/>
            <person name="Xu W."/>
            <person name="Pan J."/>
            <person name="Luo Z.H."/>
            <person name="Li M."/>
        </authorList>
    </citation>
    <scope>NUCLEOTIDE SEQUENCE [LARGE SCALE GENOMIC DNA]</scope>
    <source>
        <strain evidence="14">HyVt-96</strain>
    </source>
</reference>
<evidence type="ECO:0000256" key="6">
    <source>
        <dbReference type="ARBA" id="ARBA00023239"/>
    </source>
</evidence>
<gene>
    <name evidence="9" type="primary">panD</name>
    <name evidence="14" type="ORF">ENL43_03555</name>
</gene>
<name>A0A7V5HQF5_UNCW3</name>
<keyword evidence="1 9" id="KW-0963">Cytoplasm</keyword>
<sequence length="113" mass="12734">MMVTLLKSKIHRIPVTGKEMNYEGSITIDIDIMKKVDLLPYERVEVYNITNGERFSTYVIPGKQGSGEVILNGATARKGEVGDLLIVVSYITLDVEEAKNYKPKVYIFGKHIQ</sequence>
<evidence type="ECO:0000256" key="12">
    <source>
        <dbReference type="PIRSR" id="PIRSR006246-3"/>
    </source>
</evidence>
<dbReference type="PIRSF" id="PIRSF006246">
    <property type="entry name" value="Asp_decarbox"/>
    <property type="match status" value="1"/>
</dbReference>
<dbReference type="Gene3D" id="2.40.40.20">
    <property type="match status" value="1"/>
</dbReference>
<dbReference type="NCBIfam" id="TIGR00223">
    <property type="entry name" value="panD"/>
    <property type="match status" value="1"/>
</dbReference>
<dbReference type="GO" id="GO:0004068">
    <property type="term" value="F:aspartate 1-decarboxylase activity"/>
    <property type="evidence" value="ECO:0007669"/>
    <property type="project" value="UniProtKB-UniRule"/>
</dbReference>
<dbReference type="PANTHER" id="PTHR21012:SF0">
    <property type="entry name" value="ASPARTATE 1-DECARBOXYLASE"/>
    <property type="match status" value="1"/>
</dbReference>
<feature type="active site" description="Schiff-base intermediate with substrate; via pyruvic acid" evidence="9 10">
    <location>
        <position position="25"/>
    </location>
</feature>
<comment type="similarity">
    <text evidence="9">Belongs to the PanD family.</text>
</comment>
<keyword evidence="7 9" id="KW-0704">Schiff base</keyword>
<dbReference type="GO" id="GO:0006523">
    <property type="term" value="P:alanine biosynthetic process"/>
    <property type="evidence" value="ECO:0007669"/>
    <property type="project" value="InterPro"/>
</dbReference>
<proteinExistence type="inferred from homology"/>
<comment type="function">
    <text evidence="9">Catalyzes the pyruvoyl-dependent decarboxylation of aspartate to produce beta-alanine.</text>
</comment>
<feature type="binding site" evidence="9 11">
    <location>
        <begin position="73"/>
        <end position="75"/>
    </location>
    <ligand>
        <name>substrate</name>
    </ligand>
</feature>
<feature type="chain" id="PRO_5031649665" description="Aspartate 1-decarboxylase beta chain" evidence="9 13">
    <location>
        <begin position="1"/>
        <end position="24"/>
    </location>
</feature>
<keyword evidence="4 9" id="KW-0068">Autocatalytic cleavage</keyword>
<feature type="binding site" evidence="9 11">
    <location>
        <position position="57"/>
    </location>
    <ligand>
        <name>substrate</name>
    </ligand>
</feature>
<accession>A0A7V5HQF5</accession>
<comment type="cofactor">
    <cofactor evidence="9 10">
        <name>pyruvate</name>
        <dbReference type="ChEBI" id="CHEBI:15361"/>
    </cofactor>
    <text evidence="9 10">Binds 1 pyruvoyl group covalently per subunit.</text>
</comment>
<dbReference type="Pfam" id="PF02261">
    <property type="entry name" value="Asp_decarbox"/>
    <property type="match status" value="1"/>
</dbReference>
<dbReference type="UniPathway" id="UPA00028">
    <property type="reaction ID" value="UER00002"/>
</dbReference>
<keyword evidence="8 9" id="KW-0670">Pyruvate</keyword>
<dbReference type="GO" id="GO:0015940">
    <property type="term" value="P:pantothenate biosynthetic process"/>
    <property type="evidence" value="ECO:0007669"/>
    <property type="project" value="UniProtKB-UniRule"/>
</dbReference>
<keyword evidence="2 9" id="KW-0566">Pantothenate biosynthesis</keyword>
<evidence type="ECO:0000256" key="7">
    <source>
        <dbReference type="ARBA" id="ARBA00023270"/>
    </source>
</evidence>
<comment type="catalytic activity">
    <reaction evidence="9">
        <text>L-aspartate + H(+) = beta-alanine + CO2</text>
        <dbReference type="Rhea" id="RHEA:19497"/>
        <dbReference type="ChEBI" id="CHEBI:15378"/>
        <dbReference type="ChEBI" id="CHEBI:16526"/>
        <dbReference type="ChEBI" id="CHEBI:29991"/>
        <dbReference type="ChEBI" id="CHEBI:57966"/>
        <dbReference type="EC" id="4.1.1.11"/>
    </reaction>
</comment>
<dbReference type="EMBL" id="DRTX01000180">
    <property type="protein sequence ID" value="HHF53421.1"/>
    <property type="molecule type" value="Genomic_DNA"/>
</dbReference>
<dbReference type="GO" id="GO:0005829">
    <property type="term" value="C:cytosol"/>
    <property type="evidence" value="ECO:0007669"/>
    <property type="project" value="TreeGrafter"/>
</dbReference>
<keyword evidence="6 9" id="KW-0456">Lyase</keyword>
<keyword evidence="5 9" id="KW-0865">Zymogen</keyword>
<feature type="active site" description="Proton donor" evidence="9 10">
    <location>
        <position position="58"/>
    </location>
</feature>
<comment type="PTM">
    <text evidence="9 12">Is synthesized initially as an inactive proenzyme, which is activated by self-cleavage at a specific serine bond to produce a beta-subunit with a hydroxyl group at its C-terminus and an alpha-subunit with a pyruvoyl group at its N-terminus.</text>
</comment>
<dbReference type="SUPFAM" id="SSF50692">
    <property type="entry name" value="ADC-like"/>
    <property type="match status" value="1"/>
</dbReference>
<comment type="pathway">
    <text evidence="9">Cofactor biosynthesis; (R)-pantothenate biosynthesis; beta-alanine from L-aspartate: step 1/1.</text>
</comment>
<organism evidence="14">
    <name type="scientific">candidate division WOR-3 bacterium</name>
    <dbReference type="NCBI Taxonomy" id="2052148"/>
    <lineage>
        <taxon>Bacteria</taxon>
        <taxon>Bacteria division WOR-3</taxon>
    </lineage>
</organism>
<evidence type="ECO:0000256" key="11">
    <source>
        <dbReference type="PIRSR" id="PIRSR006246-2"/>
    </source>
</evidence>
<dbReference type="InterPro" id="IPR003190">
    <property type="entry name" value="Asp_decarbox"/>
</dbReference>
<evidence type="ECO:0000256" key="5">
    <source>
        <dbReference type="ARBA" id="ARBA00023145"/>
    </source>
</evidence>
<feature type="modified residue" description="Pyruvic acid (Ser)" evidence="9 12">
    <location>
        <position position="25"/>
    </location>
</feature>
<evidence type="ECO:0000256" key="4">
    <source>
        <dbReference type="ARBA" id="ARBA00022813"/>
    </source>
</evidence>
<protein>
    <recommendedName>
        <fullName evidence="9">Aspartate 1-decarboxylase</fullName>
        <ecNumber evidence="9">4.1.1.11</ecNumber>
    </recommendedName>
    <alternativeName>
        <fullName evidence="9">Aspartate alpha-decarboxylase</fullName>
    </alternativeName>
    <component>
        <recommendedName>
            <fullName evidence="9">Aspartate 1-decarboxylase beta chain</fullName>
        </recommendedName>
    </component>
    <component>
        <recommendedName>
            <fullName evidence="9">Aspartate 1-decarboxylase alpha chain</fullName>
        </recommendedName>
    </component>
</protein>
<keyword evidence="3 9" id="KW-0210">Decarboxylase</keyword>
<evidence type="ECO:0000256" key="1">
    <source>
        <dbReference type="ARBA" id="ARBA00022490"/>
    </source>
</evidence>